<dbReference type="Pfam" id="PF01966">
    <property type="entry name" value="HD"/>
    <property type="match status" value="1"/>
</dbReference>
<proteinExistence type="predicted"/>
<dbReference type="SUPFAM" id="SSF109604">
    <property type="entry name" value="HD-domain/PDEase-like"/>
    <property type="match status" value="1"/>
</dbReference>
<accession>A0A7J0BUR7</accession>
<dbReference type="PANTHER" id="PTHR38659">
    <property type="entry name" value="METAL-DEPENDENT PHOSPHOHYDROLASE"/>
    <property type="match status" value="1"/>
</dbReference>
<keyword evidence="3" id="KW-1185">Reference proteome</keyword>
<dbReference type="AlphaFoldDB" id="A0A7J0BUR7"/>
<dbReference type="RefSeq" id="WP_174410046.1">
    <property type="nucleotide sequence ID" value="NZ_BLVP01000008.1"/>
</dbReference>
<evidence type="ECO:0000313" key="2">
    <source>
        <dbReference type="EMBL" id="GFM37450.1"/>
    </source>
</evidence>
<comment type="caution">
    <text evidence="2">The sequence shown here is derived from an EMBL/GenBank/DDBJ whole genome shotgun (WGS) entry which is preliminary data.</text>
</comment>
<name>A0A7J0BUR7_9BACT</name>
<dbReference type="EMBL" id="BLVP01000008">
    <property type="protein sequence ID" value="GFM37450.1"/>
    <property type="molecule type" value="Genomic_DNA"/>
</dbReference>
<sequence>MIPREEALQLLLGHNPEEHLVHHALASEAVMRHLAQSFGEDADLWGLTGLLHDIDFPYTKDSPERHGIMAAELLPDTLPAAMLQAIRAHNSEYTGHEPSSRLDHALRCAESVTGLVSTNALVRPEGMDGMQPKSLKKKMKDKAFAASVNRDRIRECEQVGLELGDFFQIAIDAITPIAGNVGLAKR</sequence>
<evidence type="ECO:0000259" key="1">
    <source>
        <dbReference type="Pfam" id="PF01966"/>
    </source>
</evidence>
<gene>
    <name evidence="2" type="ORF">DSM19430T_21340</name>
</gene>
<organism evidence="2 3">
    <name type="scientific">Desulfovibrio psychrotolerans</name>
    <dbReference type="NCBI Taxonomy" id="415242"/>
    <lineage>
        <taxon>Bacteria</taxon>
        <taxon>Pseudomonadati</taxon>
        <taxon>Thermodesulfobacteriota</taxon>
        <taxon>Desulfovibrionia</taxon>
        <taxon>Desulfovibrionales</taxon>
        <taxon>Desulfovibrionaceae</taxon>
        <taxon>Desulfovibrio</taxon>
    </lineage>
</organism>
<protein>
    <submittedName>
        <fullName evidence="2">HD family phosphohydrolase</fullName>
    </submittedName>
</protein>
<dbReference type="GO" id="GO:0016787">
    <property type="term" value="F:hydrolase activity"/>
    <property type="evidence" value="ECO:0007669"/>
    <property type="project" value="UniProtKB-KW"/>
</dbReference>
<dbReference type="Proteomes" id="UP000503820">
    <property type="component" value="Unassembled WGS sequence"/>
</dbReference>
<evidence type="ECO:0000313" key="3">
    <source>
        <dbReference type="Proteomes" id="UP000503820"/>
    </source>
</evidence>
<dbReference type="NCBIfam" id="TIGR00277">
    <property type="entry name" value="HDIG"/>
    <property type="match status" value="1"/>
</dbReference>
<dbReference type="Gene3D" id="1.10.3210.10">
    <property type="entry name" value="Hypothetical protein af1432"/>
    <property type="match status" value="1"/>
</dbReference>
<feature type="domain" description="HD" evidence="1">
    <location>
        <begin position="22"/>
        <end position="96"/>
    </location>
</feature>
<dbReference type="PANTHER" id="PTHR38659:SF1">
    <property type="entry name" value="METAL DEPENDENT PHOSPHOHYDROLASE"/>
    <property type="match status" value="1"/>
</dbReference>
<keyword evidence="2" id="KW-0378">Hydrolase</keyword>
<dbReference type="InterPro" id="IPR006675">
    <property type="entry name" value="HDIG_dom"/>
</dbReference>
<reference evidence="2 3" key="1">
    <citation type="submission" date="2020-05" db="EMBL/GenBank/DDBJ databases">
        <title>Draft genome sequence of Desulfovibrio psychrotolerans JS1T.</title>
        <authorList>
            <person name="Ueno A."/>
            <person name="Tamazawa S."/>
            <person name="Tamamura S."/>
            <person name="Murakami T."/>
            <person name="Kiyama T."/>
            <person name="Inomata H."/>
            <person name="Amano Y."/>
            <person name="Miyakawa K."/>
            <person name="Tamaki H."/>
            <person name="Naganuma T."/>
            <person name="Kaneko K."/>
        </authorList>
    </citation>
    <scope>NUCLEOTIDE SEQUENCE [LARGE SCALE GENOMIC DNA]</scope>
    <source>
        <strain evidence="2 3">JS1</strain>
    </source>
</reference>
<dbReference type="InterPro" id="IPR006674">
    <property type="entry name" value="HD_domain"/>
</dbReference>